<accession>A0A6C0GT41</accession>
<evidence type="ECO:0000313" key="2">
    <source>
        <dbReference type="EMBL" id="QHT70974.1"/>
    </source>
</evidence>
<sequence>MPLINKLILKKFHFTSMIILIINFLMGIVFKINFNAIVILLFNTIIYVSGIVLLFLSLRHKKLLPLYYSLYIFLPVAVLLAWLADGIFGALLGTIFFALLVPPDTIRQYNNYELRSPFSGVLSNCCSYDIFQSHYLLFERKVASFNCEHSLDIIKDFRVFKDKKKAFVYFYDAFNGVDSTVTVTLE</sequence>
<keyword evidence="1" id="KW-1133">Transmembrane helix</keyword>
<reference evidence="2 3" key="1">
    <citation type="submission" date="2020-01" db="EMBL/GenBank/DDBJ databases">
        <authorList>
            <person name="Kim M.K."/>
        </authorList>
    </citation>
    <scope>NUCLEOTIDE SEQUENCE [LARGE SCALE GENOMIC DNA]</scope>
    <source>
        <strain evidence="2 3">172606-1</strain>
    </source>
</reference>
<dbReference type="RefSeq" id="WP_162446917.1">
    <property type="nucleotide sequence ID" value="NZ_CP048222.1"/>
</dbReference>
<dbReference type="Proteomes" id="UP000480178">
    <property type="component" value="Chromosome"/>
</dbReference>
<keyword evidence="3" id="KW-1185">Reference proteome</keyword>
<proteinExistence type="predicted"/>
<feature type="transmembrane region" description="Helical" evidence="1">
    <location>
        <begin position="36"/>
        <end position="58"/>
    </location>
</feature>
<keyword evidence="1" id="KW-0472">Membrane</keyword>
<organism evidence="2 3">
    <name type="scientific">Rhodocytophaga rosea</name>
    <dbReference type="NCBI Taxonomy" id="2704465"/>
    <lineage>
        <taxon>Bacteria</taxon>
        <taxon>Pseudomonadati</taxon>
        <taxon>Bacteroidota</taxon>
        <taxon>Cytophagia</taxon>
        <taxon>Cytophagales</taxon>
        <taxon>Rhodocytophagaceae</taxon>
        <taxon>Rhodocytophaga</taxon>
    </lineage>
</organism>
<feature type="transmembrane region" description="Helical" evidence="1">
    <location>
        <begin position="12"/>
        <end position="30"/>
    </location>
</feature>
<dbReference type="KEGG" id="rhoz:GXP67_32170"/>
<dbReference type="EMBL" id="CP048222">
    <property type="protein sequence ID" value="QHT70974.1"/>
    <property type="molecule type" value="Genomic_DNA"/>
</dbReference>
<evidence type="ECO:0000256" key="1">
    <source>
        <dbReference type="SAM" id="Phobius"/>
    </source>
</evidence>
<evidence type="ECO:0000313" key="3">
    <source>
        <dbReference type="Proteomes" id="UP000480178"/>
    </source>
</evidence>
<dbReference type="AlphaFoldDB" id="A0A6C0GT41"/>
<feature type="transmembrane region" description="Helical" evidence="1">
    <location>
        <begin position="70"/>
        <end position="101"/>
    </location>
</feature>
<name>A0A6C0GT41_9BACT</name>
<keyword evidence="1" id="KW-0812">Transmembrane</keyword>
<gene>
    <name evidence="2" type="ORF">GXP67_32170</name>
</gene>
<protein>
    <submittedName>
        <fullName evidence="2">Uncharacterized protein</fullName>
    </submittedName>
</protein>